<organism evidence="1 2">
    <name type="scientific">Nonomuraea deserti</name>
    <dbReference type="NCBI Taxonomy" id="1848322"/>
    <lineage>
        <taxon>Bacteria</taxon>
        <taxon>Bacillati</taxon>
        <taxon>Actinomycetota</taxon>
        <taxon>Actinomycetes</taxon>
        <taxon>Streptosporangiales</taxon>
        <taxon>Streptosporangiaceae</taxon>
        <taxon>Nonomuraea</taxon>
    </lineage>
</organism>
<gene>
    <name evidence="1" type="ORF">E1292_13830</name>
</gene>
<proteinExistence type="predicted"/>
<evidence type="ECO:0000313" key="1">
    <source>
        <dbReference type="EMBL" id="TDD07121.1"/>
    </source>
</evidence>
<evidence type="ECO:0000313" key="2">
    <source>
        <dbReference type="Proteomes" id="UP000295258"/>
    </source>
</evidence>
<keyword evidence="2" id="KW-1185">Reference proteome</keyword>
<dbReference type="AlphaFoldDB" id="A0A4R4VPN7"/>
<dbReference type="RefSeq" id="WP_132595544.1">
    <property type="nucleotide sequence ID" value="NZ_SMKO01000028.1"/>
</dbReference>
<dbReference type="Proteomes" id="UP000295258">
    <property type="component" value="Unassembled WGS sequence"/>
</dbReference>
<sequence>MEGGRSEEDERIALAWIDNLVGAKMLAYILNCDRSTIQRHLSGEAPLSVKHREIIAAIRQFHESLPHDSENQQHREVLGGWLTLGRVHDRSRARAIRAHAGGEDVQLTPKDEAQRLLIIIASDVFPAFLLPSDIPGDLASRPFARELSIRVVQAIFQHPEAQAFLEAFLLSAELHGKFRHEEKHLGPVAMIYHNMGGGETLQLSMLLNMLLESAWRHMDDTDSISPERFTLQAVKELQLVRALLAGKPRSVTARYAFTGVSLPPDSRLEIPNGVVRPANENDNRFAPPTLTGQITTTDEFGHNTLVDYRGNVVLEYRYPYRIRLSSYDEEDMESFPDDLHPPVEIEPAIIRLRFGLMLAVKRDYRAQLIPTWRSVDRPLSTGVDVSWSDPRHGALFTPVTLTDVEVSAWHTWYERLSAPSVNRIELALSRVLRAIAERRDPSDVLIDSVIAWENLFGTKEGEPTFRITMSLAMLLKISPSEREDFRSELVAIYGIRSRLVHGNGTLTADDYPKCQRALDVAIEAIRTLVSERTDILELVDGGRRSTALLLGLS</sequence>
<dbReference type="EMBL" id="SMKO01000028">
    <property type="protein sequence ID" value="TDD07121.1"/>
    <property type="molecule type" value="Genomic_DNA"/>
</dbReference>
<protein>
    <submittedName>
        <fullName evidence="1">Uncharacterized protein</fullName>
    </submittedName>
</protein>
<name>A0A4R4VPN7_9ACTN</name>
<comment type="caution">
    <text evidence="1">The sequence shown here is derived from an EMBL/GenBank/DDBJ whole genome shotgun (WGS) entry which is preliminary data.</text>
</comment>
<accession>A0A4R4VPN7</accession>
<reference evidence="1 2" key="1">
    <citation type="submission" date="2019-03" db="EMBL/GenBank/DDBJ databases">
        <title>Draft genome sequences of novel Actinobacteria.</title>
        <authorList>
            <person name="Sahin N."/>
            <person name="Ay H."/>
            <person name="Saygin H."/>
        </authorList>
    </citation>
    <scope>NUCLEOTIDE SEQUENCE [LARGE SCALE GENOMIC DNA]</scope>
    <source>
        <strain evidence="1 2">KC310</strain>
    </source>
</reference>